<evidence type="ECO:0000313" key="1">
    <source>
        <dbReference type="EMBL" id="SNT61059.1"/>
    </source>
</evidence>
<dbReference type="Proteomes" id="UP000198282">
    <property type="component" value="Unassembled WGS sequence"/>
</dbReference>
<sequence length="186" mass="20256">MPGRFSQQLPTAWTLSPVGDGPVIDGWQTEMSGWGVFYARRSPDHVLAEHEVLAGLTRYLVAHTAEELIRLADEQRRLQEQLSGGTQPVACPHCGRTAGEAPLIVTIDESSVTAERCTQSYRDGAACSHDDVEWTHQDPLPEGARCRGCGTWWRLDLIPAAVAARLTGGIAAPEDSLPPVADRRHP</sequence>
<dbReference type="AlphaFoldDB" id="A0A239P424"/>
<organism evidence="1 2">
    <name type="scientific">Streptosporangium subroseum</name>
    <dbReference type="NCBI Taxonomy" id="106412"/>
    <lineage>
        <taxon>Bacteria</taxon>
        <taxon>Bacillati</taxon>
        <taxon>Actinomycetota</taxon>
        <taxon>Actinomycetes</taxon>
        <taxon>Streptosporangiales</taxon>
        <taxon>Streptosporangiaceae</taxon>
        <taxon>Streptosporangium</taxon>
    </lineage>
</organism>
<protein>
    <submittedName>
        <fullName evidence="1">Uncharacterized protein</fullName>
    </submittedName>
</protein>
<proteinExistence type="predicted"/>
<evidence type="ECO:0000313" key="2">
    <source>
        <dbReference type="Proteomes" id="UP000198282"/>
    </source>
</evidence>
<keyword evidence="2" id="KW-1185">Reference proteome</keyword>
<reference evidence="1 2" key="1">
    <citation type="submission" date="2017-06" db="EMBL/GenBank/DDBJ databases">
        <authorList>
            <person name="Kim H.J."/>
            <person name="Triplett B.A."/>
        </authorList>
    </citation>
    <scope>NUCLEOTIDE SEQUENCE [LARGE SCALE GENOMIC DNA]</scope>
    <source>
        <strain evidence="1 2">CGMCC 4.2132</strain>
    </source>
</reference>
<gene>
    <name evidence="1" type="ORF">SAMN05216276_108136</name>
</gene>
<name>A0A239P424_9ACTN</name>
<accession>A0A239P424</accession>
<dbReference type="EMBL" id="FZOD01000081">
    <property type="protein sequence ID" value="SNT61059.1"/>
    <property type="molecule type" value="Genomic_DNA"/>
</dbReference>